<dbReference type="PANTHER" id="PTHR11439">
    <property type="entry name" value="GAG-POL-RELATED RETROTRANSPOSON"/>
    <property type="match status" value="1"/>
</dbReference>
<reference evidence="1 2" key="1">
    <citation type="submission" date="2014-04" db="EMBL/GenBank/DDBJ databases">
        <authorList>
            <consortium name="DOE Joint Genome Institute"/>
            <person name="Kuo A."/>
            <person name="Gay G."/>
            <person name="Dore J."/>
            <person name="Kohler A."/>
            <person name="Nagy L.G."/>
            <person name="Floudas D."/>
            <person name="Copeland A."/>
            <person name="Barry K.W."/>
            <person name="Cichocki N."/>
            <person name="Veneault-Fourrey C."/>
            <person name="LaButti K."/>
            <person name="Lindquist E.A."/>
            <person name="Lipzen A."/>
            <person name="Lundell T."/>
            <person name="Morin E."/>
            <person name="Murat C."/>
            <person name="Sun H."/>
            <person name="Tunlid A."/>
            <person name="Henrissat B."/>
            <person name="Grigoriev I.V."/>
            <person name="Hibbett D.S."/>
            <person name="Martin F."/>
            <person name="Nordberg H.P."/>
            <person name="Cantor M.N."/>
            <person name="Hua S.X."/>
        </authorList>
    </citation>
    <scope>NUCLEOTIDE SEQUENCE [LARGE SCALE GENOMIC DNA]</scope>
    <source>
        <strain evidence="2">h7</strain>
    </source>
</reference>
<evidence type="ECO:0000313" key="2">
    <source>
        <dbReference type="Proteomes" id="UP000053424"/>
    </source>
</evidence>
<organism evidence="1 2">
    <name type="scientific">Hebeloma cylindrosporum</name>
    <dbReference type="NCBI Taxonomy" id="76867"/>
    <lineage>
        <taxon>Eukaryota</taxon>
        <taxon>Fungi</taxon>
        <taxon>Dikarya</taxon>
        <taxon>Basidiomycota</taxon>
        <taxon>Agaricomycotina</taxon>
        <taxon>Agaricomycetes</taxon>
        <taxon>Agaricomycetidae</taxon>
        <taxon>Agaricales</taxon>
        <taxon>Agaricineae</taxon>
        <taxon>Hymenogastraceae</taxon>
        <taxon>Hebeloma</taxon>
    </lineage>
</organism>
<dbReference type="AlphaFoldDB" id="A0A0C3CPH4"/>
<sequence length="286" mass="32183">MTLKHDKSGDLSIHQRPLILKVVATFGMQDANPKYTPLPPNVNLSDSQPTPIAQADIEFMKDKDYRKALGMLNHIANGTRPDLSFTVNTLMRYASDPRPFHWRLVQHCIAYLKTTANLAITYRKGESIKPIGYSDSSYADDPDSRKSSAGFVFKSAGGPVCWKSKTQRQVSTSTGEAEFVGVFEGGKQAKWMYFWYTEVDQHFDLPITVYCDNNSAIALTQNTGGHSKIKHVDIKTHWIREAVTFGEILVEPISSEENIADLFTKSLSRPKLEVLIKKMGMEYLDI</sequence>
<dbReference type="Proteomes" id="UP000053424">
    <property type="component" value="Unassembled WGS sequence"/>
</dbReference>
<evidence type="ECO:0008006" key="3">
    <source>
        <dbReference type="Google" id="ProtNLM"/>
    </source>
</evidence>
<name>A0A0C3CPH4_HEBCY</name>
<dbReference type="STRING" id="686832.A0A0C3CPH4"/>
<proteinExistence type="predicted"/>
<keyword evidence="2" id="KW-1185">Reference proteome</keyword>
<reference evidence="2" key="2">
    <citation type="submission" date="2015-01" db="EMBL/GenBank/DDBJ databases">
        <title>Evolutionary Origins and Diversification of the Mycorrhizal Mutualists.</title>
        <authorList>
            <consortium name="DOE Joint Genome Institute"/>
            <consortium name="Mycorrhizal Genomics Consortium"/>
            <person name="Kohler A."/>
            <person name="Kuo A."/>
            <person name="Nagy L.G."/>
            <person name="Floudas D."/>
            <person name="Copeland A."/>
            <person name="Barry K.W."/>
            <person name="Cichocki N."/>
            <person name="Veneault-Fourrey C."/>
            <person name="LaButti K."/>
            <person name="Lindquist E.A."/>
            <person name="Lipzen A."/>
            <person name="Lundell T."/>
            <person name="Morin E."/>
            <person name="Murat C."/>
            <person name="Riley R."/>
            <person name="Ohm R."/>
            <person name="Sun H."/>
            <person name="Tunlid A."/>
            <person name="Henrissat B."/>
            <person name="Grigoriev I.V."/>
            <person name="Hibbett D.S."/>
            <person name="Martin F."/>
        </authorList>
    </citation>
    <scope>NUCLEOTIDE SEQUENCE [LARGE SCALE GENOMIC DNA]</scope>
    <source>
        <strain evidence="2">h7</strain>
    </source>
</reference>
<gene>
    <name evidence="1" type="ORF">M413DRAFT_66665</name>
</gene>
<accession>A0A0C3CPH4</accession>
<evidence type="ECO:0000313" key="1">
    <source>
        <dbReference type="EMBL" id="KIM45706.1"/>
    </source>
</evidence>
<dbReference type="EMBL" id="KN831772">
    <property type="protein sequence ID" value="KIM45706.1"/>
    <property type="molecule type" value="Genomic_DNA"/>
</dbReference>
<dbReference type="PANTHER" id="PTHR11439:SF483">
    <property type="entry name" value="PEPTIDE SYNTHASE GLIP-LIKE, PUTATIVE (AFU_ORTHOLOGUE AFUA_3G12920)-RELATED"/>
    <property type="match status" value="1"/>
</dbReference>
<dbReference type="OrthoDB" id="3344688at2759"/>
<protein>
    <recommendedName>
        <fullName evidence="3">Reverse transcriptase Ty1/copia-type domain-containing protein</fullName>
    </recommendedName>
</protein>
<dbReference type="CDD" id="cd09272">
    <property type="entry name" value="RNase_HI_RT_Ty1"/>
    <property type="match status" value="1"/>
</dbReference>
<dbReference type="HOGENOM" id="CLU_001650_6_0_1"/>